<dbReference type="EMBL" id="JANIEX010000104">
    <property type="protein sequence ID" value="KAJ3573409.1"/>
    <property type="molecule type" value="Genomic_DNA"/>
</dbReference>
<dbReference type="AlphaFoldDB" id="A0AAD5VYA7"/>
<reference evidence="1" key="1">
    <citation type="submission" date="2022-07" db="EMBL/GenBank/DDBJ databases">
        <title>Genome Sequence of Leucocoprinus birnbaumii.</title>
        <authorList>
            <person name="Buettner E."/>
        </authorList>
    </citation>
    <scope>NUCLEOTIDE SEQUENCE</scope>
    <source>
        <strain evidence="1">VT141</strain>
    </source>
</reference>
<dbReference type="Proteomes" id="UP001213000">
    <property type="component" value="Unassembled WGS sequence"/>
</dbReference>
<evidence type="ECO:0008006" key="3">
    <source>
        <dbReference type="Google" id="ProtNLM"/>
    </source>
</evidence>
<accession>A0AAD5VYA7</accession>
<protein>
    <recommendedName>
        <fullName evidence="3">BTB domain-containing protein</fullName>
    </recommendedName>
</protein>
<proteinExistence type="predicted"/>
<organism evidence="1 2">
    <name type="scientific">Leucocoprinus birnbaumii</name>
    <dbReference type="NCBI Taxonomy" id="56174"/>
    <lineage>
        <taxon>Eukaryota</taxon>
        <taxon>Fungi</taxon>
        <taxon>Dikarya</taxon>
        <taxon>Basidiomycota</taxon>
        <taxon>Agaricomycotina</taxon>
        <taxon>Agaricomycetes</taxon>
        <taxon>Agaricomycetidae</taxon>
        <taxon>Agaricales</taxon>
        <taxon>Agaricineae</taxon>
        <taxon>Agaricaceae</taxon>
        <taxon>Leucocoprinus</taxon>
    </lineage>
</organism>
<evidence type="ECO:0000313" key="1">
    <source>
        <dbReference type="EMBL" id="KAJ3573409.1"/>
    </source>
</evidence>
<name>A0AAD5VYA7_9AGAR</name>
<keyword evidence="2" id="KW-1185">Reference proteome</keyword>
<gene>
    <name evidence="1" type="ORF">NP233_g2456</name>
</gene>
<sequence length="339" mass="37853">MGLELLVPIRRSPLIIPFSPTIIMSSEPVTTKRIDSQQSFHPQFDDATADTVLSSNQGTLFRMHSVTLRATSGLLRLFLSDPKPTNTGRDPASPPDLTNLSLTTTVDMSTAVISLPFDDVPIQRVLLLVSAQPTEPWSSFEELEAAIDVMEYLDTPGPLTFVRASCFMPVFSPQPIRLYGLGSKFGWDEVTEHAAVLTLSLNLLPSSTSDDDQNLEEQLVRLSSGALYKLLKFHRLRRDTFRNLMYSVEIFGVGNATQINCPCGTEVNNSCWRELRARLVWEMDQNPSGATILSPEMEEMEESAKCWKAKCSRCGSLYYNRIETLKNIRSCVGKLPQVL</sequence>
<evidence type="ECO:0000313" key="2">
    <source>
        <dbReference type="Proteomes" id="UP001213000"/>
    </source>
</evidence>
<comment type="caution">
    <text evidence="1">The sequence shown here is derived from an EMBL/GenBank/DDBJ whole genome shotgun (WGS) entry which is preliminary data.</text>
</comment>